<dbReference type="PROSITE" id="PS50181">
    <property type="entry name" value="FBOX"/>
    <property type="match status" value="1"/>
</dbReference>
<dbReference type="Proteomes" id="UP000504606">
    <property type="component" value="Unplaced"/>
</dbReference>
<dbReference type="RefSeq" id="XP_052122740.1">
    <property type="nucleotide sequence ID" value="XM_052266780.1"/>
</dbReference>
<dbReference type="GeneID" id="127749281"/>
<dbReference type="OrthoDB" id="9856535at2759"/>
<dbReference type="InterPro" id="IPR032675">
    <property type="entry name" value="LRR_dom_sf"/>
</dbReference>
<sequence length="456" mass="49302">MEQLPDHAVLRMLQFLDVTSLLTCRLVCRRLGDLVLNADAWRHRTVCVTTCACPELRLAPCLQLLDIKSDKLSESSCLPAALVWTRCAVAKLHLRVAPAGDLMAGVATAAILRQAGLGRLRSLVVHVRAGLSDSVHAMLLAAVASARGLEEVEVDVTDVVPGLMAISLGSTAVTPSLKRFECVLAEGTEPFVNFILAGHADTLETVRLYGAPFSAVATSTAPILARMAQLRQLTCYVTMLGLEAVAACKALRVLKLCLSSCTREDRAACAGAVEVLRRAENLRELNLSGNAATARVFVELFQALALNTRSRLESLKIRLPYRHNRNGPSLRALISALPSLAALQHLHLRYVTDTCAKQVVDDLMLAITPTTAPALRRVQLEPPALCVHGWLHGDAFQTAMARNPLLHFTLDCFIAYCRDTACKACTQGCHAVLLGMEEESDDSDCMEESYTGNASV</sequence>
<dbReference type="SUPFAM" id="SSF81383">
    <property type="entry name" value="F-box domain"/>
    <property type="match status" value="1"/>
</dbReference>
<evidence type="ECO:0000313" key="2">
    <source>
        <dbReference type="Proteomes" id="UP000504606"/>
    </source>
</evidence>
<dbReference type="InterPro" id="IPR001810">
    <property type="entry name" value="F-box_dom"/>
</dbReference>
<evidence type="ECO:0000259" key="1">
    <source>
        <dbReference type="PROSITE" id="PS50181"/>
    </source>
</evidence>
<name>A0A9C6U460_FRAOC</name>
<evidence type="ECO:0000313" key="3">
    <source>
        <dbReference type="RefSeq" id="XP_052122739.1"/>
    </source>
</evidence>
<dbReference type="InterPro" id="IPR036047">
    <property type="entry name" value="F-box-like_dom_sf"/>
</dbReference>
<dbReference type="Gene3D" id="3.80.10.10">
    <property type="entry name" value="Ribonuclease Inhibitor"/>
    <property type="match status" value="1"/>
</dbReference>
<protein>
    <submittedName>
        <fullName evidence="3 4">Uncharacterized protein LOC127749281</fullName>
    </submittedName>
</protein>
<evidence type="ECO:0000313" key="4">
    <source>
        <dbReference type="RefSeq" id="XP_052122740.1"/>
    </source>
</evidence>
<reference evidence="3 4" key="1">
    <citation type="submission" date="2025-04" db="UniProtKB">
        <authorList>
            <consortium name="RefSeq"/>
        </authorList>
    </citation>
    <scope>IDENTIFICATION</scope>
    <source>
        <tissue evidence="3 4">Whole organism</tissue>
    </source>
</reference>
<dbReference type="AlphaFoldDB" id="A0A9C6U460"/>
<feature type="domain" description="F-box" evidence="1">
    <location>
        <begin position="1"/>
        <end position="44"/>
    </location>
</feature>
<dbReference type="KEGG" id="foc:127749281"/>
<dbReference type="SUPFAM" id="SSF52047">
    <property type="entry name" value="RNI-like"/>
    <property type="match status" value="1"/>
</dbReference>
<dbReference type="Gene3D" id="1.20.1280.50">
    <property type="match status" value="1"/>
</dbReference>
<proteinExistence type="predicted"/>
<accession>A0A9C6U460</accession>
<gene>
    <name evidence="3 4" type="primary">LOC127749281</name>
</gene>
<dbReference type="Pfam" id="PF12937">
    <property type="entry name" value="F-box-like"/>
    <property type="match status" value="1"/>
</dbReference>
<organism evidence="2 3">
    <name type="scientific">Frankliniella occidentalis</name>
    <name type="common">Western flower thrips</name>
    <name type="synonym">Euthrips occidentalis</name>
    <dbReference type="NCBI Taxonomy" id="133901"/>
    <lineage>
        <taxon>Eukaryota</taxon>
        <taxon>Metazoa</taxon>
        <taxon>Ecdysozoa</taxon>
        <taxon>Arthropoda</taxon>
        <taxon>Hexapoda</taxon>
        <taxon>Insecta</taxon>
        <taxon>Pterygota</taxon>
        <taxon>Neoptera</taxon>
        <taxon>Paraneoptera</taxon>
        <taxon>Thysanoptera</taxon>
        <taxon>Terebrantia</taxon>
        <taxon>Thripoidea</taxon>
        <taxon>Thripidae</taxon>
        <taxon>Frankliniella</taxon>
    </lineage>
</organism>
<dbReference type="SMART" id="SM00256">
    <property type="entry name" value="FBOX"/>
    <property type="match status" value="1"/>
</dbReference>
<keyword evidence="2" id="KW-1185">Reference proteome</keyword>
<dbReference type="RefSeq" id="XP_052122739.1">
    <property type="nucleotide sequence ID" value="XM_052266779.1"/>
</dbReference>